<dbReference type="PaxDb" id="243275-TDE_0822"/>
<dbReference type="AlphaFoldDB" id="Q73PH7"/>
<proteinExistence type="predicted"/>
<protein>
    <submittedName>
        <fullName evidence="1">Uncharacterized protein</fullName>
    </submittedName>
</protein>
<reference evidence="1 2" key="1">
    <citation type="journal article" date="2004" name="Proc. Natl. Acad. Sci. U.S.A.">
        <title>Comparison of the genome of the oral pathogen Treponema denticola with other spirochete genomes.</title>
        <authorList>
            <person name="Seshadri R."/>
            <person name="Myers G.S."/>
            <person name="Tettelin H."/>
            <person name="Eisen J.A."/>
            <person name="Heidelberg J.F."/>
            <person name="Dodson R.J."/>
            <person name="Davidsen T.M."/>
            <person name="DeBoy R.T."/>
            <person name="Fouts D.E."/>
            <person name="Haft D.H."/>
            <person name="Selengut J."/>
            <person name="Ren Q."/>
            <person name="Brinkac L.M."/>
            <person name="Madupu R."/>
            <person name="Kolonay J."/>
            <person name="Durkin S.A."/>
            <person name="Daugherty S.C."/>
            <person name="Shetty J."/>
            <person name="Shvartsbeyn A."/>
            <person name="Gebregeorgis E."/>
            <person name="Geer K."/>
            <person name="Tsegaye G."/>
            <person name="Malek J."/>
            <person name="Ayodeji B."/>
            <person name="Shatsman S."/>
            <person name="McLeod M.P."/>
            <person name="Smajs D."/>
            <person name="Howell J.K."/>
            <person name="Pal S."/>
            <person name="Amin A."/>
            <person name="Vashisth P."/>
            <person name="McNeill T.Z."/>
            <person name="Xiang Q."/>
            <person name="Sodergren E."/>
            <person name="Baca E."/>
            <person name="Weinstock G.M."/>
            <person name="Norris S.J."/>
            <person name="Fraser C.M."/>
            <person name="Paulsen I.T."/>
        </authorList>
    </citation>
    <scope>NUCLEOTIDE SEQUENCE [LARGE SCALE GENOMIC DNA]</scope>
    <source>
        <strain evidence="2">ATCC 35405 / DSM 14222 / CIP 103919 / JCM 8153 / KCTC 15104</strain>
    </source>
</reference>
<dbReference type="Proteomes" id="UP000008212">
    <property type="component" value="Chromosome"/>
</dbReference>
<evidence type="ECO:0000313" key="1">
    <source>
        <dbReference type="EMBL" id="AAS11313.1"/>
    </source>
</evidence>
<dbReference type="EMBL" id="AE017226">
    <property type="protein sequence ID" value="AAS11313.1"/>
    <property type="molecule type" value="Genomic_DNA"/>
</dbReference>
<sequence length="40" mass="4613">MKSKYVLLDAVITVISGQTFTINQFSSVHEFDIQKILQNR</sequence>
<dbReference type="HOGENOM" id="CLU_3298094_0_0_12"/>
<organism evidence="1 2">
    <name type="scientific">Treponema denticola (strain ATCC 35405 / DSM 14222 / CIP 103919 / JCM 8153 / KCTC 15104)</name>
    <dbReference type="NCBI Taxonomy" id="243275"/>
    <lineage>
        <taxon>Bacteria</taxon>
        <taxon>Pseudomonadati</taxon>
        <taxon>Spirochaetota</taxon>
        <taxon>Spirochaetia</taxon>
        <taxon>Spirochaetales</taxon>
        <taxon>Treponemataceae</taxon>
        <taxon>Treponema</taxon>
    </lineage>
</organism>
<name>Q73PH7_TREDE</name>
<gene>
    <name evidence="1" type="ordered locus">TDE_0822</name>
</gene>
<dbReference type="KEGG" id="tde:TDE_0822"/>
<accession>Q73PH7</accession>
<evidence type="ECO:0000313" key="2">
    <source>
        <dbReference type="Proteomes" id="UP000008212"/>
    </source>
</evidence>
<dbReference type="STRING" id="243275.TDE_0822"/>
<keyword evidence="2" id="KW-1185">Reference proteome</keyword>